<accession>A0A4C1WXD0</accession>
<comment type="function">
    <text evidence="6">Plays an important role in the control of DNA replication and the maintenance of replication fork stability.</text>
</comment>
<keyword evidence="4 6" id="KW-0539">Nucleus</keyword>
<feature type="compositionally biased region" description="Basic and acidic residues" evidence="7">
    <location>
        <begin position="47"/>
        <end position="57"/>
    </location>
</feature>
<dbReference type="PANTHER" id="PTHR13220:SF11">
    <property type="entry name" value="TIMELESS-INTERACTING PROTEIN"/>
    <property type="match status" value="1"/>
</dbReference>
<evidence type="ECO:0000256" key="3">
    <source>
        <dbReference type="ARBA" id="ARBA00022763"/>
    </source>
</evidence>
<gene>
    <name evidence="9" type="ORF">EVAR_90051_1</name>
</gene>
<dbReference type="Proteomes" id="UP000299102">
    <property type="component" value="Unassembled WGS sequence"/>
</dbReference>
<evidence type="ECO:0000313" key="9">
    <source>
        <dbReference type="EMBL" id="GBP54767.1"/>
    </source>
</evidence>
<keyword evidence="5 6" id="KW-0131">Cell cycle</keyword>
<evidence type="ECO:0000256" key="4">
    <source>
        <dbReference type="ARBA" id="ARBA00023242"/>
    </source>
</evidence>
<dbReference type="GO" id="GO:0000076">
    <property type="term" value="P:DNA replication checkpoint signaling"/>
    <property type="evidence" value="ECO:0007669"/>
    <property type="project" value="UniProtKB-UniRule"/>
</dbReference>
<evidence type="ECO:0000256" key="7">
    <source>
        <dbReference type="SAM" id="MobiDB-lite"/>
    </source>
</evidence>
<dbReference type="PANTHER" id="PTHR13220">
    <property type="entry name" value="TIMELESS INTERACTING-RELATED"/>
    <property type="match status" value="1"/>
</dbReference>
<dbReference type="OrthoDB" id="437078at2759"/>
<feature type="domain" description="Chromosome segregation in meiosis protein 3" evidence="8">
    <location>
        <begin position="70"/>
        <end position="150"/>
    </location>
</feature>
<dbReference type="GO" id="GO:0043111">
    <property type="term" value="P:replication fork arrest"/>
    <property type="evidence" value="ECO:0007669"/>
    <property type="project" value="TreeGrafter"/>
</dbReference>
<keyword evidence="3 6" id="KW-0227">DNA damage</keyword>
<dbReference type="AlphaFoldDB" id="A0A4C1WXD0"/>
<dbReference type="InterPro" id="IPR040038">
    <property type="entry name" value="TIPIN/Csm3/Swi3"/>
</dbReference>
<dbReference type="GO" id="GO:0031297">
    <property type="term" value="P:replication fork processing"/>
    <property type="evidence" value="ECO:0007669"/>
    <property type="project" value="UniProtKB-UniRule"/>
</dbReference>
<dbReference type="EMBL" id="BGZK01000654">
    <property type="protein sequence ID" value="GBP54767.1"/>
    <property type="molecule type" value="Genomic_DNA"/>
</dbReference>
<comment type="caution">
    <text evidence="9">The sequence shown here is derived from an EMBL/GenBank/DDBJ whole genome shotgun (WGS) entry which is preliminary data.</text>
</comment>
<feature type="region of interest" description="Disordered" evidence="7">
    <location>
        <begin position="187"/>
        <end position="225"/>
    </location>
</feature>
<dbReference type="GO" id="GO:0031298">
    <property type="term" value="C:replication fork protection complex"/>
    <property type="evidence" value="ECO:0007669"/>
    <property type="project" value="TreeGrafter"/>
</dbReference>
<dbReference type="GO" id="GO:0003677">
    <property type="term" value="F:DNA binding"/>
    <property type="evidence" value="ECO:0007669"/>
    <property type="project" value="TreeGrafter"/>
</dbReference>
<protein>
    <recommendedName>
        <fullName evidence="6">TIMELESS-interacting protein</fullName>
    </recommendedName>
</protein>
<evidence type="ECO:0000256" key="6">
    <source>
        <dbReference type="RuleBase" id="RU366049"/>
    </source>
</evidence>
<feature type="compositionally biased region" description="Polar residues" evidence="7">
    <location>
        <begin position="243"/>
        <end position="254"/>
    </location>
</feature>
<evidence type="ECO:0000256" key="1">
    <source>
        <dbReference type="ARBA" id="ARBA00004123"/>
    </source>
</evidence>
<feature type="compositionally biased region" description="Polar residues" evidence="7">
    <location>
        <begin position="200"/>
        <end position="220"/>
    </location>
</feature>
<feature type="compositionally biased region" description="Acidic residues" evidence="7">
    <location>
        <begin position="25"/>
        <end position="46"/>
    </location>
</feature>
<evidence type="ECO:0000256" key="2">
    <source>
        <dbReference type="ARBA" id="ARBA00006075"/>
    </source>
</evidence>
<evidence type="ECO:0000313" key="10">
    <source>
        <dbReference type="Proteomes" id="UP000299102"/>
    </source>
</evidence>
<organism evidence="9 10">
    <name type="scientific">Eumeta variegata</name>
    <name type="common">Bagworm moth</name>
    <name type="synonym">Eumeta japonica</name>
    <dbReference type="NCBI Taxonomy" id="151549"/>
    <lineage>
        <taxon>Eukaryota</taxon>
        <taxon>Metazoa</taxon>
        <taxon>Ecdysozoa</taxon>
        <taxon>Arthropoda</taxon>
        <taxon>Hexapoda</taxon>
        <taxon>Insecta</taxon>
        <taxon>Pterygota</taxon>
        <taxon>Neoptera</taxon>
        <taxon>Endopterygota</taxon>
        <taxon>Lepidoptera</taxon>
        <taxon>Glossata</taxon>
        <taxon>Ditrysia</taxon>
        <taxon>Tineoidea</taxon>
        <taxon>Psychidae</taxon>
        <taxon>Oiketicinae</taxon>
        <taxon>Eumeta</taxon>
    </lineage>
</organism>
<feature type="region of interest" description="Disordered" evidence="7">
    <location>
        <begin position="243"/>
        <end position="275"/>
    </location>
</feature>
<feature type="compositionally biased region" description="Low complexity" evidence="7">
    <location>
        <begin position="255"/>
        <end position="275"/>
    </location>
</feature>
<reference evidence="9 10" key="1">
    <citation type="journal article" date="2019" name="Commun. Biol.">
        <title>The bagworm genome reveals a unique fibroin gene that provides high tensile strength.</title>
        <authorList>
            <person name="Kono N."/>
            <person name="Nakamura H."/>
            <person name="Ohtoshi R."/>
            <person name="Tomita M."/>
            <person name="Numata K."/>
            <person name="Arakawa K."/>
        </authorList>
    </citation>
    <scope>NUCLEOTIDE SEQUENCE [LARGE SCALE GENOMIC DNA]</scope>
</reference>
<dbReference type="InterPro" id="IPR012923">
    <property type="entry name" value="Csm3"/>
</dbReference>
<dbReference type="GO" id="GO:0006974">
    <property type="term" value="P:DNA damage response"/>
    <property type="evidence" value="ECO:0007669"/>
    <property type="project" value="UniProtKB-KW"/>
</dbReference>
<proteinExistence type="inferred from homology"/>
<evidence type="ECO:0000256" key="5">
    <source>
        <dbReference type="ARBA" id="ARBA00023306"/>
    </source>
</evidence>
<comment type="subcellular location">
    <subcellularLocation>
        <location evidence="1 6">Nucleus</location>
    </subcellularLocation>
</comment>
<name>A0A4C1WXD0_EUMVA</name>
<comment type="similarity">
    <text evidence="2 6">Belongs to the CSM3 family.</text>
</comment>
<sequence>MSLLEDVFLEDETEEARALERIIEGEESEDLQDKSDEDPNSAEEAEEDKRRIDPSEKKTKKYVKNPRFVLNPALLTGPRGIKVIPEHFKDFKFKGKGHEKRDLDIVLKRLEHWAYRLYPKFQFQDCLKKIEVLGNKASVMVHLHKIRSDQILSDEQVLQKESSDEESNMPVEDEFDKLLQEQIDIARSTQKTKKPEIDKGSTSSPLPVSQQATTSPTMSNEQRERMMRNRQLALERRLARMKQNNDAFNQSQNKSTENNGSRNENENNSGNAQNLNTILDKNGHTDDHRILNQEEGVTICNKILLQDIDYQGNSSQRYSTFIPYEPSKQALPYGGQGCRRLAVAIVDFR</sequence>
<dbReference type="STRING" id="151549.A0A4C1WXD0"/>
<dbReference type="Pfam" id="PF07962">
    <property type="entry name" value="Swi3"/>
    <property type="match status" value="1"/>
</dbReference>
<evidence type="ECO:0000259" key="8">
    <source>
        <dbReference type="Pfam" id="PF07962"/>
    </source>
</evidence>
<keyword evidence="10" id="KW-1185">Reference proteome</keyword>
<feature type="region of interest" description="Disordered" evidence="7">
    <location>
        <begin position="22"/>
        <end position="57"/>
    </location>
</feature>